<keyword evidence="4 9" id="KW-0489">Methyltransferase</keyword>
<keyword evidence="6 9" id="KW-0227">DNA damage</keyword>
<dbReference type="FunFam" id="1.10.10.10:FF:000214">
    <property type="entry name" value="Methylated-DNA--protein-cysteine methyltransferase"/>
    <property type="match status" value="1"/>
</dbReference>
<feature type="active site" description="Nucleophile; methyl group acceptor" evidence="9">
    <location>
        <position position="207"/>
    </location>
</feature>
<dbReference type="InterPro" id="IPR036631">
    <property type="entry name" value="MGMT_N_sf"/>
</dbReference>
<feature type="domain" description="Methylguanine DNA methyltransferase ribonuclease-like" evidence="12">
    <location>
        <begin position="75"/>
        <end position="151"/>
    </location>
</feature>
<dbReference type="Pfam" id="PF02870">
    <property type="entry name" value="Methyltransf_1N"/>
    <property type="match status" value="1"/>
</dbReference>
<evidence type="ECO:0000256" key="8">
    <source>
        <dbReference type="ARBA" id="ARBA00049348"/>
    </source>
</evidence>
<dbReference type="InterPro" id="IPR008332">
    <property type="entry name" value="MethylG_MeTrfase_N"/>
</dbReference>
<sequence length="238" mass="26828">MVYLRGDCNRPNFPIRYTERVSKFVIAKLKKSMKSKRLAAQDLKNSAPSREEFEEMLKLWEKKHEQKSKAKALNYTWIESPLGSILAIADEKALYLLEFLDCRGLGWEVERLLINYNAHLAPGLSDPLRLIERELPLYFKGKLREFTTPVNPTGTLFQKRVWGELMKIPYGETRSYAEIAKALGKPTAFRAVAGANGANQLAIIIPCHRVINTGGALGGYSGGLPKKEWLLHLEGRGA</sequence>
<dbReference type="PANTHER" id="PTHR10815:SF5">
    <property type="entry name" value="METHYLATED-DNA--PROTEIN-CYSTEINE METHYLTRANSFERASE"/>
    <property type="match status" value="1"/>
</dbReference>
<dbReference type="AlphaFoldDB" id="A0A0H5DQP6"/>
<dbReference type="Gene3D" id="3.30.160.70">
    <property type="entry name" value="Methylated DNA-protein cysteine methyltransferase domain"/>
    <property type="match status" value="1"/>
</dbReference>
<comment type="similarity">
    <text evidence="2 9">Belongs to the MGMT family.</text>
</comment>
<protein>
    <recommendedName>
        <fullName evidence="9">Methylated-DNA--protein-cysteine methyltransferase</fullName>
        <ecNumber evidence="9">2.1.1.63</ecNumber>
    </recommendedName>
    <alternativeName>
        <fullName evidence="9">6-O-methylguanine-DNA methyltransferase</fullName>
        <shortName evidence="9">MGMT</shortName>
    </alternativeName>
    <alternativeName>
        <fullName evidence="9">O-6-methylguanine-DNA-alkyltransferase</fullName>
    </alternativeName>
</protein>
<dbReference type="PROSITE" id="PS00374">
    <property type="entry name" value="MGMT"/>
    <property type="match status" value="1"/>
</dbReference>
<comment type="catalytic activity">
    <reaction evidence="1 9">
        <text>a 4-O-methyl-thymidine in DNA + L-cysteinyl-[protein] = a thymidine in DNA + S-methyl-L-cysteinyl-[protein]</text>
        <dbReference type="Rhea" id="RHEA:53428"/>
        <dbReference type="Rhea" id="RHEA-COMP:10131"/>
        <dbReference type="Rhea" id="RHEA-COMP:10132"/>
        <dbReference type="Rhea" id="RHEA-COMP:13555"/>
        <dbReference type="Rhea" id="RHEA-COMP:13556"/>
        <dbReference type="ChEBI" id="CHEBI:29950"/>
        <dbReference type="ChEBI" id="CHEBI:82612"/>
        <dbReference type="ChEBI" id="CHEBI:137386"/>
        <dbReference type="ChEBI" id="CHEBI:137387"/>
        <dbReference type="EC" id="2.1.1.63"/>
    </reaction>
</comment>
<keyword evidence="5 9" id="KW-0808">Transferase</keyword>
<dbReference type="SUPFAM" id="SSF46767">
    <property type="entry name" value="Methylated DNA-protein cysteine methyltransferase, C-terminal domain"/>
    <property type="match status" value="1"/>
</dbReference>
<evidence type="ECO:0000256" key="2">
    <source>
        <dbReference type="ARBA" id="ARBA00008711"/>
    </source>
</evidence>
<dbReference type="InterPro" id="IPR036217">
    <property type="entry name" value="MethylDNA_cys_MeTrfase_DNAb"/>
</dbReference>
<dbReference type="InterPro" id="IPR023546">
    <property type="entry name" value="MGMT"/>
</dbReference>
<dbReference type="Pfam" id="PF01035">
    <property type="entry name" value="DNA_binding_1"/>
    <property type="match status" value="1"/>
</dbReference>
<evidence type="ECO:0000256" key="7">
    <source>
        <dbReference type="ARBA" id="ARBA00023204"/>
    </source>
</evidence>
<dbReference type="EC" id="2.1.1.63" evidence="9"/>
<dbReference type="GO" id="GO:0032259">
    <property type="term" value="P:methylation"/>
    <property type="evidence" value="ECO:0007669"/>
    <property type="project" value="UniProtKB-KW"/>
</dbReference>
<proteinExistence type="inferred from homology"/>
<evidence type="ECO:0000259" key="11">
    <source>
        <dbReference type="Pfam" id="PF01035"/>
    </source>
</evidence>
<dbReference type="InterPro" id="IPR014048">
    <property type="entry name" value="MethylDNA_cys_MeTrfase_DNA-bd"/>
</dbReference>
<evidence type="ECO:0000256" key="4">
    <source>
        <dbReference type="ARBA" id="ARBA00022603"/>
    </source>
</evidence>
<dbReference type="HAMAP" id="MF_00772">
    <property type="entry name" value="OGT"/>
    <property type="match status" value="1"/>
</dbReference>
<evidence type="ECO:0000256" key="1">
    <source>
        <dbReference type="ARBA" id="ARBA00001286"/>
    </source>
</evidence>
<evidence type="ECO:0000256" key="9">
    <source>
        <dbReference type="HAMAP-Rule" id="MF_00772"/>
    </source>
</evidence>
<dbReference type="EMBL" id="CWGJ01000010">
    <property type="protein sequence ID" value="CRX37909.1"/>
    <property type="molecule type" value="Genomic_DNA"/>
</dbReference>
<dbReference type="CDD" id="cd06445">
    <property type="entry name" value="ATase"/>
    <property type="match status" value="1"/>
</dbReference>
<dbReference type="SUPFAM" id="SSF53155">
    <property type="entry name" value="Methylated DNA-protein cysteine methyltransferase domain"/>
    <property type="match status" value="1"/>
</dbReference>
<organism evidence="13 14">
    <name type="scientific">Estrella lausannensis</name>
    <dbReference type="NCBI Taxonomy" id="483423"/>
    <lineage>
        <taxon>Bacteria</taxon>
        <taxon>Pseudomonadati</taxon>
        <taxon>Chlamydiota</taxon>
        <taxon>Chlamydiia</taxon>
        <taxon>Parachlamydiales</taxon>
        <taxon>Candidatus Criblamydiaceae</taxon>
        <taxon>Estrella</taxon>
    </lineage>
</organism>
<comment type="subcellular location">
    <subcellularLocation>
        <location evidence="9">Cytoplasm</location>
    </subcellularLocation>
</comment>
<dbReference type="Gene3D" id="1.10.10.10">
    <property type="entry name" value="Winged helix-like DNA-binding domain superfamily/Winged helix DNA-binding domain"/>
    <property type="match status" value="1"/>
</dbReference>
<keyword evidence="3 9" id="KW-0963">Cytoplasm</keyword>
<evidence type="ECO:0000313" key="13">
    <source>
        <dbReference type="EMBL" id="CRX37909.1"/>
    </source>
</evidence>
<dbReference type="NCBIfam" id="TIGR00589">
    <property type="entry name" value="ogt"/>
    <property type="match status" value="1"/>
</dbReference>
<keyword evidence="14" id="KW-1185">Reference proteome</keyword>
<keyword evidence="10" id="KW-0175">Coiled coil</keyword>
<dbReference type="InterPro" id="IPR036388">
    <property type="entry name" value="WH-like_DNA-bd_sf"/>
</dbReference>
<feature type="coiled-coil region" evidence="10">
    <location>
        <begin position="26"/>
        <end position="70"/>
    </location>
</feature>
<dbReference type="Proteomes" id="UP000220251">
    <property type="component" value="Unassembled WGS sequence"/>
</dbReference>
<evidence type="ECO:0000256" key="5">
    <source>
        <dbReference type="ARBA" id="ARBA00022679"/>
    </source>
</evidence>
<feature type="domain" description="Methylated-DNA-[protein]-cysteine S-methyltransferase DNA binding" evidence="11">
    <location>
        <begin position="157"/>
        <end position="235"/>
    </location>
</feature>
<comment type="catalytic activity">
    <reaction evidence="8 9">
        <text>a 6-O-methyl-2'-deoxyguanosine in DNA + L-cysteinyl-[protein] = S-methyl-L-cysteinyl-[protein] + a 2'-deoxyguanosine in DNA</text>
        <dbReference type="Rhea" id="RHEA:24000"/>
        <dbReference type="Rhea" id="RHEA-COMP:10131"/>
        <dbReference type="Rhea" id="RHEA-COMP:10132"/>
        <dbReference type="Rhea" id="RHEA-COMP:11367"/>
        <dbReference type="Rhea" id="RHEA-COMP:11368"/>
        <dbReference type="ChEBI" id="CHEBI:29950"/>
        <dbReference type="ChEBI" id="CHEBI:82612"/>
        <dbReference type="ChEBI" id="CHEBI:85445"/>
        <dbReference type="ChEBI" id="CHEBI:85448"/>
        <dbReference type="EC" id="2.1.1.63"/>
    </reaction>
</comment>
<gene>
    <name evidence="13" type="primary">ogt</name>
    <name evidence="13" type="ORF">ELAC_0554</name>
</gene>
<evidence type="ECO:0000256" key="6">
    <source>
        <dbReference type="ARBA" id="ARBA00022763"/>
    </source>
</evidence>
<evidence type="ECO:0000259" key="12">
    <source>
        <dbReference type="Pfam" id="PF02870"/>
    </source>
</evidence>
<reference evidence="14" key="1">
    <citation type="submission" date="2015-06" db="EMBL/GenBank/DDBJ databases">
        <authorList>
            <person name="Bertelli C."/>
        </authorList>
    </citation>
    <scope>NUCLEOTIDE SEQUENCE [LARGE SCALE GENOMIC DNA]</scope>
    <source>
        <strain evidence="14">CRIB-30</strain>
    </source>
</reference>
<comment type="function">
    <text evidence="9">Involved in the cellular defense against the biological effects of O6-methylguanine (O6-MeG) and O4-methylthymine (O4-MeT) in DNA. Repairs the methylated nucleobase in DNA by stoichiometrically transferring the methyl group to a cysteine residue in the enzyme. This is a suicide reaction: the enzyme is irreversibly inactivated.</text>
</comment>
<comment type="miscellaneous">
    <text evidence="9">This enzyme catalyzes only one turnover and therefore is not strictly catalytic. According to one definition, an enzyme is a biocatalyst that acts repeatedly and over many reaction cycles.</text>
</comment>
<evidence type="ECO:0000313" key="14">
    <source>
        <dbReference type="Proteomes" id="UP000220251"/>
    </source>
</evidence>
<accession>A0A0H5DQP6</accession>
<dbReference type="OrthoDB" id="9783680at2"/>
<dbReference type="GO" id="GO:0005737">
    <property type="term" value="C:cytoplasm"/>
    <property type="evidence" value="ECO:0007669"/>
    <property type="project" value="UniProtKB-SubCell"/>
</dbReference>
<keyword evidence="7 9" id="KW-0234">DNA repair</keyword>
<evidence type="ECO:0000256" key="10">
    <source>
        <dbReference type="SAM" id="Coils"/>
    </source>
</evidence>
<dbReference type="GO" id="GO:0003908">
    <property type="term" value="F:methylated-DNA-[protein]-cysteine S-methyltransferase activity"/>
    <property type="evidence" value="ECO:0007669"/>
    <property type="project" value="UniProtKB-UniRule"/>
</dbReference>
<evidence type="ECO:0000256" key="3">
    <source>
        <dbReference type="ARBA" id="ARBA00022490"/>
    </source>
</evidence>
<name>A0A0H5DQP6_9BACT</name>
<dbReference type="GO" id="GO:0006307">
    <property type="term" value="P:DNA alkylation repair"/>
    <property type="evidence" value="ECO:0007669"/>
    <property type="project" value="UniProtKB-UniRule"/>
</dbReference>
<dbReference type="PANTHER" id="PTHR10815">
    <property type="entry name" value="METHYLATED-DNA--PROTEIN-CYSTEINE METHYLTRANSFERASE"/>
    <property type="match status" value="1"/>
</dbReference>
<dbReference type="InterPro" id="IPR001497">
    <property type="entry name" value="MethylDNA_cys_MeTrfase_AS"/>
</dbReference>